<accession>A0ABQ4I225</accession>
<gene>
    <name evidence="2" type="ORF">Van01_51390</name>
</gene>
<feature type="transmembrane region" description="Helical" evidence="1">
    <location>
        <begin position="38"/>
        <end position="63"/>
    </location>
</feature>
<keyword evidence="1" id="KW-1133">Transmembrane helix</keyword>
<dbReference type="RefSeq" id="WP_204012743.1">
    <property type="nucleotide sequence ID" value="NZ_BOOZ01000040.1"/>
</dbReference>
<evidence type="ECO:0000313" key="3">
    <source>
        <dbReference type="Proteomes" id="UP000647017"/>
    </source>
</evidence>
<sequence length="75" mass="8235">MVTLAVGGALSVLAAVVLSILNWPSVNGFAGRLDSGWSLFMIACYAPVVLWPPLLLSVTWAYVRRRRYRLNRGGD</sequence>
<protein>
    <recommendedName>
        <fullName evidence="4">Multidrug ABC transporter ATPase</fullName>
    </recommendedName>
</protein>
<evidence type="ECO:0000256" key="1">
    <source>
        <dbReference type="SAM" id="Phobius"/>
    </source>
</evidence>
<comment type="caution">
    <text evidence="2">The sequence shown here is derived from an EMBL/GenBank/DDBJ whole genome shotgun (WGS) entry which is preliminary data.</text>
</comment>
<keyword evidence="1" id="KW-0472">Membrane</keyword>
<dbReference type="EMBL" id="BOOZ01000040">
    <property type="protein sequence ID" value="GIJ11925.1"/>
    <property type="molecule type" value="Genomic_DNA"/>
</dbReference>
<evidence type="ECO:0000313" key="2">
    <source>
        <dbReference type="EMBL" id="GIJ11925.1"/>
    </source>
</evidence>
<keyword evidence="3" id="KW-1185">Reference proteome</keyword>
<keyword evidence="1" id="KW-0812">Transmembrane</keyword>
<dbReference type="Proteomes" id="UP000647017">
    <property type="component" value="Unassembled WGS sequence"/>
</dbReference>
<evidence type="ECO:0008006" key="4">
    <source>
        <dbReference type="Google" id="ProtNLM"/>
    </source>
</evidence>
<name>A0ABQ4I225_9ACTN</name>
<reference evidence="2 3" key="1">
    <citation type="submission" date="2021-01" db="EMBL/GenBank/DDBJ databases">
        <title>Whole genome shotgun sequence of Verrucosispora andamanensis NBRC 109075.</title>
        <authorList>
            <person name="Komaki H."/>
            <person name="Tamura T."/>
        </authorList>
    </citation>
    <scope>NUCLEOTIDE SEQUENCE [LARGE SCALE GENOMIC DNA]</scope>
    <source>
        <strain evidence="2 3">NBRC 109075</strain>
    </source>
</reference>
<proteinExistence type="predicted"/>
<organism evidence="2 3">
    <name type="scientific">Micromonospora andamanensis</name>
    <dbReference type="NCBI Taxonomy" id="1287068"/>
    <lineage>
        <taxon>Bacteria</taxon>
        <taxon>Bacillati</taxon>
        <taxon>Actinomycetota</taxon>
        <taxon>Actinomycetes</taxon>
        <taxon>Micromonosporales</taxon>
        <taxon>Micromonosporaceae</taxon>
        <taxon>Micromonospora</taxon>
    </lineage>
</organism>